<reference evidence="2" key="2">
    <citation type="submission" date="2020-09" db="EMBL/GenBank/DDBJ databases">
        <authorList>
            <person name="Sun Q."/>
            <person name="Ohkuma M."/>
        </authorList>
    </citation>
    <scope>NUCLEOTIDE SEQUENCE</scope>
    <source>
        <strain evidence="2">JCM 4654</strain>
    </source>
</reference>
<evidence type="ECO:0000313" key="2">
    <source>
        <dbReference type="EMBL" id="GHD91329.1"/>
    </source>
</evidence>
<feature type="region of interest" description="Disordered" evidence="1">
    <location>
        <begin position="37"/>
        <end position="58"/>
    </location>
</feature>
<evidence type="ECO:0000313" key="3">
    <source>
        <dbReference type="Proteomes" id="UP000608955"/>
    </source>
</evidence>
<keyword evidence="3" id="KW-1185">Reference proteome</keyword>
<sequence>MTPEEPVLPQPPRIAVMPMAIVRAIIPVLRRCTACTPQPVVGSPNGPARERSPVLPQGEDFQNVSHKVYTTRVD</sequence>
<gene>
    <name evidence="2" type="ORF">GCM10010508_39750</name>
</gene>
<organism evidence="2 3">
    <name type="scientific">Streptomyces naganishii JCM 4654</name>
    <dbReference type="NCBI Taxonomy" id="1306179"/>
    <lineage>
        <taxon>Bacteria</taxon>
        <taxon>Bacillati</taxon>
        <taxon>Actinomycetota</taxon>
        <taxon>Actinomycetes</taxon>
        <taxon>Kitasatosporales</taxon>
        <taxon>Streptomycetaceae</taxon>
        <taxon>Streptomyces</taxon>
    </lineage>
</organism>
<dbReference type="AlphaFoldDB" id="A0A919CY41"/>
<proteinExistence type="predicted"/>
<evidence type="ECO:0000256" key="1">
    <source>
        <dbReference type="SAM" id="MobiDB-lite"/>
    </source>
</evidence>
<comment type="caution">
    <text evidence="2">The sequence shown here is derived from an EMBL/GenBank/DDBJ whole genome shotgun (WGS) entry which is preliminary data.</text>
</comment>
<name>A0A919CY41_9ACTN</name>
<dbReference type="Proteomes" id="UP000608955">
    <property type="component" value="Unassembled WGS sequence"/>
</dbReference>
<accession>A0A919CY41</accession>
<reference evidence="2" key="1">
    <citation type="journal article" date="2014" name="Int. J. Syst. Evol. Microbiol.">
        <title>Complete genome sequence of Corynebacterium casei LMG S-19264T (=DSM 44701T), isolated from a smear-ripened cheese.</title>
        <authorList>
            <consortium name="US DOE Joint Genome Institute (JGI-PGF)"/>
            <person name="Walter F."/>
            <person name="Albersmeier A."/>
            <person name="Kalinowski J."/>
            <person name="Ruckert C."/>
        </authorList>
    </citation>
    <scope>NUCLEOTIDE SEQUENCE</scope>
    <source>
        <strain evidence="2">JCM 4654</strain>
    </source>
</reference>
<dbReference type="EMBL" id="BMVF01000010">
    <property type="protein sequence ID" value="GHD91329.1"/>
    <property type="molecule type" value="Genomic_DNA"/>
</dbReference>
<protein>
    <submittedName>
        <fullName evidence="2">Uncharacterized protein</fullName>
    </submittedName>
</protein>